<dbReference type="OrthoDB" id="16547at2759"/>
<dbReference type="InterPro" id="IPR003607">
    <property type="entry name" value="HD/PDEase_dom"/>
</dbReference>
<dbReference type="HOGENOM" id="CLU_036524_0_1_1"/>
<dbReference type="Gene3D" id="1.10.3210.50">
    <property type="match status" value="1"/>
</dbReference>
<dbReference type="PANTHER" id="PTHR33594">
    <property type="entry name" value="SUPERFAMILY HYDROLASE, PUTATIVE (AFU_ORTHOLOGUE AFUA_1G03035)-RELATED"/>
    <property type="match status" value="1"/>
</dbReference>
<dbReference type="AlphaFoldDB" id="A0A022WA40"/>
<reference evidence="2" key="1">
    <citation type="submission" date="2014-02" db="EMBL/GenBank/DDBJ databases">
        <title>The Genome Sequence of Trichophyton rubrum (morphotype fischeri) CBS 288.86.</title>
        <authorList>
            <consortium name="The Broad Institute Genomics Platform"/>
            <person name="Cuomo C.A."/>
            <person name="White T.C."/>
            <person name="Graser Y."/>
            <person name="Martinez-Rossi N."/>
            <person name="Heitman J."/>
            <person name="Young S.K."/>
            <person name="Zeng Q."/>
            <person name="Gargeya S."/>
            <person name="Abouelleil A."/>
            <person name="Alvarado L."/>
            <person name="Chapman S.B."/>
            <person name="Gainer-Dewar J."/>
            <person name="Goldberg J."/>
            <person name="Griggs A."/>
            <person name="Gujja S."/>
            <person name="Hansen M."/>
            <person name="Howarth C."/>
            <person name="Imamovic A."/>
            <person name="Larimer J."/>
            <person name="Martinez D."/>
            <person name="Murphy C."/>
            <person name="Pearson M.D."/>
            <person name="Persinoti G."/>
            <person name="Poon T."/>
            <person name="Priest M."/>
            <person name="Roberts A.D."/>
            <person name="Saif S."/>
            <person name="Shea T.D."/>
            <person name="Sykes S.N."/>
            <person name="Wortman J."/>
            <person name="Nusbaum C."/>
            <person name="Birren B."/>
        </authorList>
    </citation>
    <scope>NUCLEOTIDE SEQUENCE [LARGE SCALE GENOMIC DNA]</scope>
    <source>
        <strain evidence="2">CBS 288.86</strain>
    </source>
</reference>
<organism evidence="2">
    <name type="scientific">Trichophyton rubrum CBS 288.86</name>
    <dbReference type="NCBI Taxonomy" id="1215330"/>
    <lineage>
        <taxon>Eukaryota</taxon>
        <taxon>Fungi</taxon>
        <taxon>Dikarya</taxon>
        <taxon>Ascomycota</taxon>
        <taxon>Pezizomycotina</taxon>
        <taxon>Eurotiomycetes</taxon>
        <taxon>Eurotiomycetidae</taxon>
        <taxon>Onygenales</taxon>
        <taxon>Arthrodermataceae</taxon>
        <taxon>Trichophyton</taxon>
    </lineage>
</organism>
<protein>
    <recommendedName>
        <fullName evidence="1">HD/PDEase domain-containing protein</fullName>
    </recommendedName>
</protein>
<gene>
    <name evidence="2" type="ORF">H103_02386</name>
</gene>
<dbReference type="Proteomes" id="UP000023758">
    <property type="component" value="Unassembled WGS sequence"/>
</dbReference>
<dbReference type="SUPFAM" id="SSF109604">
    <property type="entry name" value="HD-domain/PDEase-like"/>
    <property type="match status" value="1"/>
</dbReference>
<evidence type="ECO:0000313" key="2">
    <source>
        <dbReference type="EMBL" id="EZF55001.1"/>
    </source>
</evidence>
<dbReference type="CDD" id="cd00077">
    <property type="entry name" value="HDc"/>
    <property type="match status" value="1"/>
</dbReference>
<evidence type="ECO:0000259" key="1">
    <source>
        <dbReference type="SMART" id="SM00471"/>
    </source>
</evidence>
<dbReference type="PANTHER" id="PTHR33594:SF1">
    <property type="entry name" value="HD_PDEASE DOMAIN-CONTAINING PROTEIN"/>
    <property type="match status" value="1"/>
</dbReference>
<sequence>MISNALLIERISAFVAKHMAGHDPSHNVRHVSRVVRLAQTILEEEKTRNPSITYDETVVTLAAWMHDIADRKYLPKPTDGASKINPNTIIYDTLISHHADQSIAQKVQTIVSNVSYSTEIKDPSAVQRLISPEGGYPELAIVQDADRLDAIGAVGIARCFTFFGARSKSTGKEGDKEPDLDDAIEHFNDKLVKLEGMMKTVTGREMARERAFRIEEFQRWWADETNGV</sequence>
<name>A0A022WA40_TRIRU</name>
<dbReference type="EMBL" id="KK207766">
    <property type="protein sequence ID" value="EZF55001.1"/>
    <property type="molecule type" value="Genomic_DNA"/>
</dbReference>
<feature type="domain" description="HD/PDEase" evidence="1">
    <location>
        <begin position="23"/>
        <end position="160"/>
    </location>
</feature>
<proteinExistence type="predicted"/>
<dbReference type="SMART" id="SM00471">
    <property type="entry name" value="HDc"/>
    <property type="match status" value="1"/>
</dbReference>
<accession>A0A022WA40</accession>